<reference evidence="2" key="1">
    <citation type="submission" date="2020-05" db="EMBL/GenBank/DDBJ databases">
        <title>WGS assembly of Panicum virgatum.</title>
        <authorList>
            <person name="Lovell J.T."/>
            <person name="Jenkins J."/>
            <person name="Shu S."/>
            <person name="Juenger T.E."/>
            <person name="Schmutz J."/>
        </authorList>
    </citation>
    <scope>NUCLEOTIDE SEQUENCE</scope>
    <source>
        <strain evidence="2">AP13</strain>
    </source>
</reference>
<accession>A0A8T0UPS6</accession>
<dbReference type="Proteomes" id="UP000823388">
    <property type="component" value="Chromosome 3K"/>
</dbReference>
<protein>
    <submittedName>
        <fullName evidence="2">Uncharacterized protein</fullName>
    </submittedName>
</protein>
<keyword evidence="3" id="KW-1185">Reference proteome</keyword>
<evidence type="ECO:0000313" key="3">
    <source>
        <dbReference type="Proteomes" id="UP000823388"/>
    </source>
</evidence>
<comment type="caution">
    <text evidence="2">The sequence shown here is derived from an EMBL/GenBank/DDBJ whole genome shotgun (WGS) entry which is preliminary data.</text>
</comment>
<dbReference type="EMBL" id="CM029041">
    <property type="protein sequence ID" value="KAG2622843.1"/>
    <property type="molecule type" value="Genomic_DNA"/>
</dbReference>
<name>A0A8T0UPS6_PANVG</name>
<sequence>MWARTAQRIRTRHGHERVLKELARGPQSGKSGDHQSCCTPALQYDSTAWWQGMASHGIRTSRPHSPGDPPTTDSRRRGTSMEGKGITMWRQLELIFFFPESSFPSVFFFPTSPFIFCCPPLSLLLSSGGLPIRSLAALPRSNSRFLDLFQHRHSSRAHQGHPLCISSPDPIQPERLQVRAPLPASSLSSVFPFSSCF</sequence>
<dbReference type="AlphaFoldDB" id="A0A8T0UPS6"/>
<proteinExistence type="predicted"/>
<evidence type="ECO:0000313" key="2">
    <source>
        <dbReference type="EMBL" id="KAG2622843.1"/>
    </source>
</evidence>
<gene>
    <name evidence="2" type="ORF">PVAP13_3KG017094</name>
</gene>
<organism evidence="2 3">
    <name type="scientific">Panicum virgatum</name>
    <name type="common">Blackwell switchgrass</name>
    <dbReference type="NCBI Taxonomy" id="38727"/>
    <lineage>
        <taxon>Eukaryota</taxon>
        <taxon>Viridiplantae</taxon>
        <taxon>Streptophyta</taxon>
        <taxon>Embryophyta</taxon>
        <taxon>Tracheophyta</taxon>
        <taxon>Spermatophyta</taxon>
        <taxon>Magnoliopsida</taxon>
        <taxon>Liliopsida</taxon>
        <taxon>Poales</taxon>
        <taxon>Poaceae</taxon>
        <taxon>PACMAD clade</taxon>
        <taxon>Panicoideae</taxon>
        <taxon>Panicodae</taxon>
        <taxon>Paniceae</taxon>
        <taxon>Panicinae</taxon>
        <taxon>Panicum</taxon>
        <taxon>Panicum sect. Hiantes</taxon>
    </lineage>
</organism>
<feature type="region of interest" description="Disordered" evidence="1">
    <location>
        <begin position="57"/>
        <end position="82"/>
    </location>
</feature>
<feature type="region of interest" description="Disordered" evidence="1">
    <location>
        <begin position="1"/>
        <end position="37"/>
    </location>
</feature>
<evidence type="ECO:0000256" key="1">
    <source>
        <dbReference type="SAM" id="MobiDB-lite"/>
    </source>
</evidence>
<feature type="compositionally biased region" description="Polar residues" evidence="1">
    <location>
        <begin position="28"/>
        <end position="37"/>
    </location>
</feature>